<sequence>MKEKKKLCPCYSSLPYADCCAPLHAGAPAADAEKLMRARYSAYALRLPDYILATWHASTRPESLGFDEGPQAKWLGLEVLRHTPGEAGTASVEFVARCRAGGKTHRLHELSRFVCEDGRWLYVDGDVTPPPA</sequence>
<dbReference type="Gene3D" id="3.10.450.50">
    <property type="match status" value="1"/>
</dbReference>
<dbReference type="EMBL" id="JACIGE010000002">
    <property type="protein sequence ID" value="MBB4246194.1"/>
    <property type="molecule type" value="Genomic_DNA"/>
</dbReference>
<name>A0A840FWP7_RHOTE</name>
<dbReference type="HAMAP" id="MF_00612">
    <property type="entry name" value="UPF0225"/>
    <property type="match status" value="1"/>
</dbReference>
<evidence type="ECO:0000256" key="1">
    <source>
        <dbReference type="HAMAP-Rule" id="MF_00612"/>
    </source>
</evidence>
<dbReference type="Proteomes" id="UP000587070">
    <property type="component" value="Unassembled WGS sequence"/>
</dbReference>
<comment type="caution">
    <text evidence="3">The sequence shown here is derived from an EMBL/GenBank/DDBJ whole genome shotgun (WGS) entry which is preliminary data.</text>
</comment>
<comment type="similarity">
    <text evidence="1">Belongs to the UPF0225 family.</text>
</comment>
<dbReference type="InterPro" id="IPR032710">
    <property type="entry name" value="NTF2-like_dom_sf"/>
</dbReference>
<dbReference type="InterPro" id="IPR048469">
    <property type="entry name" value="YchJ-like_M"/>
</dbReference>
<accession>A0A840FWP7</accession>
<dbReference type="AlphaFoldDB" id="A0A840FWP7"/>
<evidence type="ECO:0000259" key="2">
    <source>
        <dbReference type="Pfam" id="PF17775"/>
    </source>
</evidence>
<dbReference type="Pfam" id="PF17775">
    <property type="entry name" value="YchJ_M-like"/>
    <property type="match status" value="1"/>
</dbReference>
<reference evidence="3 4" key="1">
    <citation type="submission" date="2020-08" db="EMBL/GenBank/DDBJ databases">
        <title>Genome sequencing of Purple Non-Sulfur Bacteria from various extreme environments.</title>
        <authorList>
            <person name="Mayer M."/>
        </authorList>
    </citation>
    <scope>NUCLEOTIDE SEQUENCE [LARGE SCALE GENOMIC DNA]</scope>
    <source>
        <strain evidence="3 4">2761</strain>
    </source>
</reference>
<dbReference type="InterPro" id="IPR023006">
    <property type="entry name" value="YchJ-like"/>
</dbReference>
<gene>
    <name evidence="3" type="ORF">GGD90_000551</name>
</gene>
<dbReference type="SUPFAM" id="SSF54427">
    <property type="entry name" value="NTF2-like"/>
    <property type="match status" value="1"/>
</dbReference>
<dbReference type="PANTHER" id="PTHR33747">
    <property type="entry name" value="UPF0225 PROTEIN SCO1677"/>
    <property type="match status" value="1"/>
</dbReference>
<evidence type="ECO:0000313" key="3">
    <source>
        <dbReference type="EMBL" id="MBB4246194.1"/>
    </source>
</evidence>
<dbReference type="PANTHER" id="PTHR33747:SF1">
    <property type="entry name" value="ADENYLATE CYCLASE-ASSOCIATED CAP C-TERMINAL DOMAIN-CONTAINING PROTEIN"/>
    <property type="match status" value="1"/>
</dbReference>
<organism evidence="3 4">
    <name type="scientific">Rhodocyclus tenuis</name>
    <name type="common">Rhodospirillum tenue</name>
    <dbReference type="NCBI Taxonomy" id="1066"/>
    <lineage>
        <taxon>Bacteria</taxon>
        <taxon>Pseudomonadati</taxon>
        <taxon>Pseudomonadota</taxon>
        <taxon>Betaproteobacteria</taxon>
        <taxon>Rhodocyclales</taxon>
        <taxon>Rhodocyclaceae</taxon>
        <taxon>Rhodocyclus</taxon>
    </lineage>
</organism>
<proteinExistence type="inferred from homology"/>
<dbReference type="OrthoDB" id="21421at2"/>
<keyword evidence="4" id="KW-1185">Reference proteome</keyword>
<evidence type="ECO:0000313" key="4">
    <source>
        <dbReference type="Proteomes" id="UP000587070"/>
    </source>
</evidence>
<feature type="domain" description="YchJ-like middle NTF2-like" evidence="2">
    <location>
        <begin position="31"/>
        <end position="125"/>
    </location>
</feature>
<protein>
    <recommendedName>
        <fullName evidence="1">UPF0225 protein GGD90_000551</fullName>
    </recommendedName>
</protein>
<dbReference type="RefSeq" id="WP_153115747.1">
    <property type="nucleotide sequence ID" value="NZ_JACIGE010000002.1"/>
</dbReference>